<sequence length="124" mass="13993">MIDFQNSSVFKLSETNPADIMRDVHPLFVQGEELVVAFKGIRDYVAFTNKRIIAVNIQGFTGTKRDYTSMPYSKIQSFSVESAGVWDLDGELDLWFSGLGKVRFEFKGKVDVRALARIIGTHVL</sequence>
<dbReference type="CDD" id="cd13225">
    <property type="entry name" value="PH-like_bacteria"/>
    <property type="match status" value="1"/>
</dbReference>
<dbReference type="KEGG" id="nae:BHE16_07000"/>
<dbReference type="EMBL" id="CP018135">
    <property type="protein sequence ID" value="APF40799.1"/>
    <property type="molecule type" value="Genomic_DNA"/>
</dbReference>
<dbReference type="Proteomes" id="UP000183530">
    <property type="component" value="Chromosome"/>
</dbReference>
<proteinExistence type="predicted"/>
<reference evidence="2 3" key="1">
    <citation type="submission" date="2016-11" db="EMBL/GenBank/DDBJ databases">
        <title>Genome sequencing of Zhihengliuella aestuarii B18 antagonistic to Plasmodiophora brassicae.</title>
        <authorList>
            <person name="Luo Y."/>
        </authorList>
    </citation>
    <scope>NUCLEOTIDE SEQUENCE [LARGE SCALE GENOMIC DNA]</scope>
    <source>
        <strain evidence="2 3">B18</strain>
    </source>
</reference>
<dbReference type="SUPFAM" id="SSF50729">
    <property type="entry name" value="PH domain-like"/>
    <property type="match status" value="1"/>
</dbReference>
<dbReference type="RefSeq" id="WP_071894276.1">
    <property type="nucleotide sequence ID" value="NZ_CP018135.1"/>
</dbReference>
<accession>A0A1L2ZNS3</accession>
<dbReference type="Pfam" id="PF08000">
    <property type="entry name" value="bPH_1"/>
    <property type="match status" value="1"/>
</dbReference>
<gene>
    <name evidence="2" type="ORF">BHE16_07000</name>
</gene>
<protein>
    <submittedName>
        <fullName evidence="2">Cytoplasmic protein</fullName>
    </submittedName>
</protein>
<dbReference type="Gene3D" id="2.30.29.50">
    <property type="entry name" value="Bacterial Pleckstrin homology domain"/>
    <property type="match status" value="1"/>
</dbReference>
<dbReference type="InterPro" id="IPR037063">
    <property type="entry name" value="PHb_sf"/>
</dbReference>
<keyword evidence="3" id="KW-1185">Reference proteome</keyword>
<evidence type="ECO:0000313" key="3">
    <source>
        <dbReference type="Proteomes" id="UP000183530"/>
    </source>
</evidence>
<feature type="domain" description="Bacterial Pleckstrin homology" evidence="1">
    <location>
        <begin position="4"/>
        <end position="123"/>
    </location>
</feature>
<organism evidence="2 3">
    <name type="scientific">Neomicrococcus aestuarii</name>
    <dbReference type="NCBI Taxonomy" id="556325"/>
    <lineage>
        <taxon>Bacteria</taxon>
        <taxon>Bacillati</taxon>
        <taxon>Actinomycetota</taxon>
        <taxon>Actinomycetes</taxon>
        <taxon>Micrococcales</taxon>
        <taxon>Micrococcaceae</taxon>
        <taxon>Neomicrococcus</taxon>
    </lineage>
</organism>
<name>A0A1L2ZNS3_9MICC</name>
<evidence type="ECO:0000313" key="2">
    <source>
        <dbReference type="EMBL" id="APF40799.1"/>
    </source>
</evidence>
<evidence type="ECO:0000259" key="1">
    <source>
        <dbReference type="Pfam" id="PF08000"/>
    </source>
</evidence>
<dbReference type="OrthoDB" id="3199551at2"/>
<dbReference type="AlphaFoldDB" id="A0A1L2ZNS3"/>
<dbReference type="InterPro" id="IPR012544">
    <property type="entry name" value="PHb"/>
</dbReference>